<proteinExistence type="predicted"/>
<sequence>MFTYSRLMCVAMVIVLLGAIIHKNHMDMVESFMTYGDYPNVKKDMLLYGEYSTPTTPTLSDNNSSDIYKNTPIFLSNSVNNNNVRYWDKPTNGKCSPSEFCGKVYGNTPHTIPEGPPVPNANKSRVNYYEASSSMCG</sequence>
<evidence type="ECO:0000313" key="1">
    <source>
        <dbReference type="EMBL" id="QHS96960.1"/>
    </source>
</evidence>
<dbReference type="AlphaFoldDB" id="A0A6C0BXZ7"/>
<name>A0A6C0BXZ7_9ZZZZ</name>
<dbReference type="EMBL" id="MN739282">
    <property type="protein sequence ID" value="QHS96960.1"/>
    <property type="molecule type" value="Genomic_DNA"/>
</dbReference>
<reference evidence="1" key="1">
    <citation type="journal article" date="2020" name="Nature">
        <title>Giant virus diversity and host interactions through global metagenomics.</title>
        <authorList>
            <person name="Schulz F."/>
            <person name="Roux S."/>
            <person name="Paez-Espino D."/>
            <person name="Jungbluth S."/>
            <person name="Walsh D.A."/>
            <person name="Denef V.J."/>
            <person name="McMahon K.D."/>
            <person name="Konstantinidis K.T."/>
            <person name="Eloe-Fadrosh E.A."/>
            <person name="Kyrpides N.C."/>
            <person name="Woyke T."/>
        </authorList>
    </citation>
    <scope>NUCLEOTIDE SEQUENCE</scope>
    <source>
        <strain evidence="1">GVMAG-M-3300020166-5</strain>
    </source>
</reference>
<protein>
    <submittedName>
        <fullName evidence="1">Uncharacterized protein</fullName>
    </submittedName>
</protein>
<organism evidence="1">
    <name type="scientific">viral metagenome</name>
    <dbReference type="NCBI Taxonomy" id="1070528"/>
    <lineage>
        <taxon>unclassified sequences</taxon>
        <taxon>metagenomes</taxon>
        <taxon>organismal metagenomes</taxon>
    </lineage>
</organism>
<accession>A0A6C0BXZ7</accession>